<dbReference type="PIRSF" id="PIRSF016838">
    <property type="entry name" value="PafC"/>
    <property type="match status" value="1"/>
</dbReference>
<keyword evidence="2" id="KW-0804">Transcription</keyword>
<accession>A0A1I0D6E5</accession>
<dbReference type="Pfam" id="PF08279">
    <property type="entry name" value="HTH_11"/>
    <property type="match status" value="1"/>
</dbReference>
<dbReference type="InterPro" id="IPR036388">
    <property type="entry name" value="WH-like_DNA-bd_sf"/>
</dbReference>
<dbReference type="InterPro" id="IPR036390">
    <property type="entry name" value="WH_DNA-bd_sf"/>
</dbReference>
<dbReference type="PROSITE" id="PS51000">
    <property type="entry name" value="HTH_DEOR_2"/>
    <property type="match status" value="1"/>
</dbReference>
<dbReference type="SUPFAM" id="SSF46785">
    <property type="entry name" value="Winged helix' DNA-binding domain"/>
    <property type="match status" value="1"/>
</dbReference>
<evidence type="ECO:0000259" key="3">
    <source>
        <dbReference type="PROSITE" id="PS51000"/>
    </source>
</evidence>
<dbReference type="OrthoDB" id="9815009at2"/>
<dbReference type="Proteomes" id="UP000198558">
    <property type="component" value="Unassembled WGS sequence"/>
</dbReference>
<keyword evidence="4" id="KW-0238">DNA-binding</keyword>
<keyword evidence="5" id="KW-1185">Reference proteome</keyword>
<dbReference type="InterPro" id="IPR028349">
    <property type="entry name" value="PafC-like"/>
</dbReference>
<dbReference type="InterPro" id="IPR051534">
    <property type="entry name" value="CBASS_pafABC_assoc_protein"/>
</dbReference>
<dbReference type="EMBL" id="FOIN01000005">
    <property type="protein sequence ID" value="SET27756.1"/>
    <property type="molecule type" value="Genomic_DNA"/>
</dbReference>
<sequence>MAVSRLFEILYYLVDHKQTTAKELAEYFEVSVRTIYRDLDRLLVAGIPINTVQGNNGGISIDENFVVEKTVFNPQEQKQILTAIQTIEHLQGTNQNALVTKLTAMFDQEQRDWIEVDFSTWHKANNLNHKFYLLKEAVFNNRIVEFNYVNSYGENSKRKVLPNKLFFKSNTWYLQGYCLIKTDYRIFKLTRINDLVLTSDVFNEKIKFPPVITSYDNHFMMKKVKLKFNKNLGNVVFDEFNKDEILLDQGGNYIVETDVFDNYWLISFILSFGSQIEIIEPIDLKEKLLDEIEKIKKIYK</sequence>
<evidence type="ECO:0000256" key="1">
    <source>
        <dbReference type="ARBA" id="ARBA00023015"/>
    </source>
</evidence>
<dbReference type="GO" id="GO:0003700">
    <property type="term" value="F:DNA-binding transcription factor activity"/>
    <property type="evidence" value="ECO:0007669"/>
    <property type="project" value="InterPro"/>
</dbReference>
<organism evidence="4 5">
    <name type="scientific">Thomasclavelia cocleata</name>
    <dbReference type="NCBI Taxonomy" id="69824"/>
    <lineage>
        <taxon>Bacteria</taxon>
        <taxon>Bacillati</taxon>
        <taxon>Bacillota</taxon>
        <taxon>Erysipelotrichia</taxon>
        <taxon>Erysipelotrichales</taxon>
        <taxon>Coprobacillaceae</taxon>
        <taxon>Thomasclavelia</taxon>
    </lineage>
</organism>
<dbReference type="InterPro" id="IPR026881">
    <property type="entry name" value="WYL_dom"/>
</dbReference>
<evidence type="ECO:0000313" key="4">
    <source>
        <dbReference type="EMBL" id="SET27756.1"/>
    </source>
</evidence>
<dbReference type="PROSITE" id="PS52050">
    <property type="entry name" value="WYL"/>
    <property type="match status" value="1"/>
</dbReference>
<dbReference type="InterPro" id="IPR013196">
    <property type="entry name" value="HTH_11"/>
</dbReference>
<dbReference type="InterPro" id="IPR057727">
    <property type="entry name" value="WCX_dom"/>
</dbReference>
<feature type="domain" description="HTH deoR-type" evidence="3">
    <location>
        <begin position="2"/>
        <end position="61"/>
    </location>
</feature>
<proteinExistence type="predicted"/>
<evidence type="ECO:0000256" key="2">
    <source>
        <dbReference type="ARBA" id="ARBA00023163"/>
    </source>
</evidence>
<dbReference type="PANTHER" id="PTHR34580:SF1">
    <property type="entry name" value="PROTEIN PAFC"/>
    <property type="match status" value="1"/>
</dbReference>
<dbReference type="Pfam" id="PF25583">
    <property type="entry name" value="WCX"/>
    <property type="match status" value="1"/>
</dbReference>
<name>A0A1I0D6E5_9FIRM</name>
<evidence type="ECO:0000313" key="5">
    <source>
        <dbReference type="Proteomes" id="UP000198558"/>
    </source>
</evidence>
<protein>
    <submittedName>
        <fullName evidence="4">Predicted DNA-binding transcriptional regulator YafY, contains an HTH and WYL domains</fullName>
    </submittedName>
</protein>
<dbReference type="InterPro" id="IPR001034">
    <property type="entry name" value="DeoR_HTH"/>
</dbReference>
<dbReference type="Gene3D" id="1.10.10.10">
    <property type="entry name" value="Winged helix-like DNA-binding domain superfamily/Winged helix DNA-binding domain"/>
    <property type="match status" value="1"/>
</dbReference>
<gene>
    <name evidence="4" type="ORF">SAMN04489758_10536</name>
</gene>
<dbReference type="RefSeq" id="WP_092352603.1">
    <property type="nucleotide sequence ID" value="NZ_FOIN01000005.1"/>
</dbReference>
<dbReference type="GeneID" id="78287763"/>
<reference evidence="5" key="1">
    <citation type="submission" date="2016-10" db="EMBL/GenBank/DDBJ databases">
        <authorList>
            <person name="Varghese N."/>
            <person name="Submissions S."/>
        </authorList>
    </citation>
    <scope>NUCLEOTIDE SEQUENCE [LARGE SCALE GENOMIC DNA]</scope>
    <source>
        <strain evidence="5">DSM 1551</strain>
    </source>
</reference>
<dbReference type="PANTHER" id="PTHR34580">
    <property type="match status" value="1"/>
</dbReference>
<keyword evidence="1" id="KW-0805">Transcription regulation</keyword>
<dbReference type="Pfam" id="PF13280">
    <property type="entry name" value="WYL"/>
    <property type="match status" value="1"/>
</dbReference>
<dbReference type="AlphaFoldDB" id="A0A1I0D6E5"/>
<dbReference type="GO" id="GO:0003677">
    <property type="term" value="F:DNA binding"/>
    <property type="evidence" value="ECO:0007669"/>
    <property type="project" value="UniProtKB-KW"/>
</dbReference>